<dbReference type="EMBL" id="KI393795">
    <property type="protein sequence ID" value="ERN07499.1"/>
    <property type="molecule type" value="Genomic_DNA"/>
</dbReference>
<dbReference type="AlphaFoldDB" id="W1PIE6"/>
<dbReference type="HOGENOM" id="CLU_2657808_0_0_1"/>
<dbReference type="Gramene" id="ERN07499">
    <property type="protein sequence ID" value="ERN07499"/>
    <property type="gene ID" value="AMTR_s00413p00015560"/>
</dbReference>
<reference evidence="2" key="1">
    <citation type="journal article" date="2013" name="Science">
        <title>The Amborella genome and the evolution of flowering plants.</title>
        <authorList>
            <consortium name="Amborella Genome Project"/>
        </authorList>
    </citation>
    <scope>NUCLEOTIDE SEQUENCE [LARGE SCALE GENOMIC DNA]</scope>
</reference>
<dbReference type="Proteomes" id="UP000017836">
    <property type="component" value="Unassembled WGS sequence"/>
</dbReference>
<organism evidence="1 2">
    <name type="scientific">Amborella trichopoda</name>
    <dbReference type="NCBI Taxonomy" id="13333"/>
    <lineage>
        <taxon>Eukaryota</taxon>
        <taxon>Viridiplantae</taxon>
        <taxon>Streptophyta</taxon>
        <taxon>Embryophyta</taxon>
        <taxon>Tracheophyta</taxon>
        <taxon>Spermatophyta</taxon>
        <taxon>Magnoliopsida</taxon>
        <taxon>Amborellales</taxon>
        <taxon>Amborellaceae</taxon>
        <taxon>Amborella</taxon>
    </lineage>
</organism>
<evidence type="ECO:0000313" key="2">
    <source>
        <dbReference type="Proteomes" id="UP000017836"/>
    </source>
</evidence>
<name>W1PIE6_AMBTC</name>
<evidence type="ECO:0000313" key="1">
    <source>
        <dbReference type="EMBL" id="ERN07499.1"/>
    </source>
</evidence>
<keyword evidence="2" id="KW-1185">Reference proteome</keyword>
<gene>
    <name evidence="1" type="ORF">AMTR_s00413p00015560</name>
</gene>
<sequence length="76" mass="8693">MVAEVSSAEVWLQRFRVQRFGCRGFECRCMVAEVSSAEVWLQRFRVQRLKAQRLKGGLGFLRGGGERLGSDGREEE</sequence>
<protein>
    <submittedName>
        <fullName evidence="1">Uncharacterized protein</fullName>
    </submittedName>
</protein>
<proteinExistence type="predicted"/>
<accession>W1PIE6</accession>